<dbReference type="Proteomes" id="UP000306196">
    <property type="component" value="Unassembled WGS sequence"/>
</dbReference>
<evidence type="ECO:0000256" key="7">
    <source>
        <dbReference type="ARBA" id="ARBA00023002"/>
    </source>
</evidence>
<evidence type="ECO:0000256" key="12">
    <source>
        <dbReference type="SAM" id="Phobius"/>
    </source>
</evidence>
<accession>A0A5R8KG11</accession>
<keyword evidence="6 12" id="KW-1133">Transmembrane helix</keyword>
<dbReference type="AlphaFoldDB" id="A0A5R8KG11"/>
<keyword evidence="11" id="KW-0275">Fatty acid biosynthesis</keyword>
<evidence type="ECO:0000256" key="6">
    <source>
        <dbReference type="ARBA" id="ARBA00022989"/>
    </source>
</evidence>
<keyword evidence="8" id="KW-0408">Iron</keyword>
<dbReference type="EMBL" id="VAUV01000005">
    <property type="protein sequence ID" value="TLD71242.1"/>
    <property type="molecule type" value="Genomic_DNA"/>
</dbReference>
<dbReference type="GO" id="GO:0016020">
    <property type="term" value="C:membrane"/>
    <property type="evidence" value="ECO:0007669"/>
    <property type="project" value="UniProtKB-SubCell"/>
</dbReference>
<feature type="transmembrane region" description="Helical" evidence="12">
    <location>
        <begin position="224"/>
        <end position="245"/>
    </location>
</feature>
<proteinExistence type="inferred from homology"/>
<evidence type="ECO:0000256" key="8">
    <source>
        <dbReference type="ARBA" id="ARBA00023004"/>
    </source>
</evidence>
<name>A0A5R8KG11_9BACT</name>
<comment type="similarity">
    <text evidence="2">Belongs to the fatty acid desaturase type 2 family.</text>
</comment>
<dbReference type="CDD" id="cd03505">
    <property type="entry name" value="Delta9-FADS-like"/>
    <property type="match status" value="1"/>
</dbReference>
<keyword evidence="10 12" id="KW-0472">Membrane</keyword>
<evidence type="ECO:0000313" key="14">
    <source>
        <dbReference type="EMBL" id="TLD71242.1"/>
    </source>
</evidence>
<comment type="subcellular location">
    <subcellularLocation>
        <location evidence="1">Membrane</location>
        <topology evidence="1">Multi-pass membrane protein</topology>
    </subcellularLocation>
</comment>
<keyword evidence="5" id="KW-0276">Fatty acid metabolism</keyword>
<dbReference type="GO" id="GO:0016717">
    <property type="term" value="F:oxidoreductase activity, acting on paired donors, with oxidation of a pair of donors resulting in the reduction of molecular oxygen to two molecules of water"/>
    <property type="evidence" value="ECO:0007669"/>
    <property type="project" value="InterPro"/>
</dbReference>
<protein>
    <submittedName>
        <fullName evidence="14">Acyl-CoA desaturase</fullName>
    </submittedName>
</protein>
<keyword evidence="7" id="KW-0560">Oxidoreductase</keyword>
<evidence type="ECO:0000256" key="10">
    <source>
        <dbReference type="ARBA" id="ARBA00023136"/>
    </source>
</evidence>
<keyword evidence="9" id="KW-0443">Lipid metabolism</keyword>
<comment type="caution">
    <text evidence="14">The sequence shown here is derived from an EMBL/GenBank/DDBJ whole genome shotgun (WGS) entry which is preliminary data.</text>
</comment>
<evidence type="ECO:0000256" key="4">
    <source>
        <dbReference type="ARBA" id="ARBA00022692"/>
    </source>
</evidence>
<reference evidence="14 15" key="1">
    <citation type="submission" date="2019-05" db="EMBL/GenBank/DDBJ databases">
        <title>Verrucobacter flavum gen. nov., sp. nov. a new member of the family Verrucomicrobiaceae.</title>
        <authorList>
            <person name="Szuroczki S."/>
            <person name="Abbaszade G."/>
            <person name="Szabo A."/>
            <person name="Felfoldi T."/>
            <person name="Schumann P."/>
            <person name="Boka K."/>
            <person name="Keki Z."/>
            <person name="Toumi M."/>
            <person name="Toth E."/>
        </authorList>
    </citation>
    <scope>NUCLEOTIDE SEQUENCE [LARGE SCALE GENOMIC DNA]</scope>
    <source>
        <strain evidence="14 15">MG-N-17</strain>
    </source>
</reference>
<evidence type="ECO:0000256" key="9">
    <source>
        <dbReference type="ARBA" id="ARBA00023098"/>
    </source>
</evidence>
<feature type="transmembrane region" description="Helical" evidence="12">
    <location>
        <begin position="77"/>
        <end position="97"/>
    </location>
</feature>
<evidence type="ECO:0000259" key="13">
    <source>
        <dbReference type="Pfam" id="PF00487"/>
    </source>
</evidence>
<evidence type="ECO:0000256" key="5">
    <source>
        <dbReference type="ARBA" id="ARBA00022832"/>
    </source>
</evidence>
<evidence type="ECO:0000256" key="3">
    <source>
        <dbReference type="ARBA" id="ARBA00022516"/>
    </source>
</evidence>
<evidence type="ECO:0000313" key="15">
    <source>
        <dbReference type="Proteomes" id="UP000306196"/>
    </source>
</evidence>
<feature type="transmembrane region" description="Helical" evidence="12">
    <location>
        <begin position="192"/>
        <end position="212"/>
    </location>
</feature>
<dbReference type="InterPro" id="IPR015876">
    <property type="entry name" value="Acyl-CoA_DS"/>
</dbReference>
<dbReference type="RefSeq" id="WP_138085455.1">
    <property type="nucleotide sequence ID" value="NZ_VAUV01000005.1"/>
</dbReference>
<organism evidence="14 15">
    <name type="scientific">Phragmitibacter flavus</name>
    <dbReference type="NCBI Taxonomy" id="2576071"/>
    <lineage>
        <taxon>Bacteria</taxon>
        <taxon>Pseudomonadati</taxon>
        <taxon>Verrucomicrobiota</taxon>
        <taxon>Verrucomicrobiia</taxon>
        <taxon>Verrucomicrobiales</taxon>
        <taxon>Verrucomicrobiaceae</taxon>
        <taxon>Phragmitibacter</taxon>
    </lineage>
</organism>
<dbReference type="PANTHER" id="PTHR11351">
    <property type="entry name" value="ACYL-COA DESATURASE"/>
    <property type="match status" value="1"/>
</dbReference>
<evidence type="ECO:0000256" key="1">
    <source>
        <dbReference type="ARBA" id="ARBA00004141"/>
    </source>
</evidence>
<feature type="transmembrane region" description="Helical" evidence="12">
    <location>
        <begin position="54"/>
        <end position="71"/>
    </location>
</feature>
<keyword evidence="3" id="KW-0444">Lipid biosynthesis</keyword>
<dbReference type="GO" id="GO:0006633">
    <property type="term" value="P:fatty acid biosynthetic process"/>
    <property type="evidence" value="ECO:0007669"/>
    <property type="project" value="UniProtKB-KW"/>
</dbReference>
<keyword evidence="4 12" id="KW-0812">Transmembrane</keyword>
<dbReference type="Pfam" id="PF00487">
    <property type="entry name" value="FA_desaturase"/>
    <property type="match status" value="1"/>
</dbReference>
<evidence type="ECO:0000256" key="11">
    <source>
        <dbReference type="ARBA" id="ARBA00023160"/>
    </source>
</evidence>
<keyword evidence="15" id="KW-1185">Reference proteome</keyword>
<gene>
    <name evidence="14" type="ORF">FEM03_06820</name>
</gene>
<feature type="domain" description="Fatty acid desaturase" evidence="13">
    <location>
        <begin position="72"/>
        <end position="288"/>
    </location>
</feature>
<dbReference type="PRINTS" id="PR00075">
    <property type="entry name" value="FACDDSATRASE"/>
</dbReference>
<sequence>MPMTKSDNKALAPFKWVWKQLRTTAIQLVNSDYYPQGQKALVEAEDKIDIKRSLSFVFLHVGCIGLIWVGWSWTAVIAAVLLYVVRMFAITAFYHRYFSHKSFKTSRFMQFMMAVLGNSAMQRGPLWWAAVHRHHHIHSDHEEDKHSPVQHGFWWAHIGWLTSDRNFPTDYTRVRDLSKFKELMFLNRCDQAVPILYGIVLWLVGWGLQVWFPGLGVTGGQMFVWGFFVSTVFLLHGTLFINSLAHVFGKRRFQTDDDSRNSLLLALITLGEGWHNNHHRYSHSARQGFYWWEIDISYYTLKMMSWMGLIWDLKRVPYAVYAEAAGRGKAADAAEDEAIYTAGMRESA</sequence>
<dbReference type="PANTHER" id="PTHR11351:SF31">
    <property type="entry name" value="DESATURASE 1, ISOFORM A-RELATED"/>
    <property type="match status" value="1"/>
</dbReference>
<dbReference type="OrthoDB" id="9768289at2"/>
<dbReference type="InterPro" id="IPR005804">
    <property type="entry name" value="FA_desaturase_dom"/>
</dbReference>
<evidence type="ECO:0000256" key="2">
    <source>
        <dbReference type="ARBA" id="ARBA00008749"/>
    </source>
</evidence>